<comment type="caution">
    <text evidence="4">The sequence shown here is derived from an EMBL/GenBank/DDBJ whole genome shotgun (WGS) entry which is preliminary data.</text>
</comment>
<dbReference type="InterPro" id="IPR050955">
    <property type="entry name" value="Plant_Biomass_Hydrol_Est"/>
</dbReference>
<evidence type="ECO:0000313" key="5">
    <source>
        <dbReference type="Proteomes" id="UP001150266"/>
    </source>
</evidence>
<gene>
    <name evidence="4" type="ORF">J3R30DRAFT_3696095</name>
</gene>
<evidence type="ECO:0000259" key="3">
    <source>
        <dbReference type="Pfam" id="PF00326"/>
    </source>
</evidence>
<dbReference type="PANTHER" id="PTHR43037:SF4">
    <property type="entry name" value="PEPTIDASE S9 PROLYL OLIGOPEPTIDASE CATALYTIC DOMAIN-CONTAINING PROTEIN"/>
    <property type="match status" value="1"/>
</dbReference>
<dbReference type="Pfam" id="PF00326">
    <property type="entry name" value="Peptidase_S9"/>
    <property type="match status" value="1"/>
</dbReference>
<dbReference type="SUPFAM" id="SSF53474">
    <property type="entry name" value="alpha/beta-Hydrolases"/>
    <property type="match status" value="1"/>
</dbReference>
<accession>A0A9W9AQL7</accession>
<dbReference type="OrthoDB" id="449091at2759"/>
<name>A0A9W9AQL7_9AGAR</name>
<feature type="chain" id="PRO_5040732689" description="Peptidase S9 prolyl oligopeptidase catalytic domain-containing protein" evidence="2">
    <location>
        <begin position="17"/>
        <end position="994"/>
    </location>
</feature>
<feature type="domain" description="Peptidase S9 prolyl oligopeptidase catalytic" evidence="3">
    <location>
        <begin position="493"/>
        <end position="625"/>
    </location>
</feature>
<protein>
    <recommendedName>
        <fullName evidence="3">Peptidase S9 prolyl oligopeptidase catalytic domain-containing protein</fullName>
    </recommendedName>
</protein>
<dbReference type="AlphaFoldDB" id="A0A9W9AQL7"/>
<evidence type="ECO:0000256" key="2">
    <source>
        <dbReference type="SAM" id="SignalP"/>
    </source>
</evidence>
<dbReference type="GO" id="GO:0008236">
    <property type="term" value="F:serine-type peptidase activity"/>
    <property type="evidence" value="ECO:0007669"/>
    <property type="project" value="InterPro"/>
</dbReference>
<dbReference type="InterPro" id="IPR001375">
    <property type="entry name" value="Peptidase_S9_cat"/>
</dbReference>
<dbReference type="Gene3D" id="3.40.50.1820">
    <property type="entry name" value="alpha/beta hydrolase"/>
    <property type="match status" value="1"/>
</dbReference>
<proteinExistence type="predicted"/>
<reference evidence="4" key="1">
    <citation type="submission" date="2022-08" db="EMBL/GenBank/DDBJ databases">
        <title>A Global Phylogenomic Analysis of the Shiitake Genus Lentinula.</title>
        <authorList>
            <consortium name="DOE Joint Genome Institute"/>
            <person name="Sierra-Patev S."/>
            <person name="Min B."/>
            <person name="Naranjo-Ortiz M."/>
            <person name="Looney B."/>
            <person name="Konkel Z."/>
            <person name="Slot J.C."/>
            <person name="Sakamoto Y."/>
            <person name="Steenwyk J.L."/>
            <person name="Rokas A."/>
            <person name="Carro J."/>
            <person name="Camarero S."/>
            <person name="Ferreira P."/>
            <person name="Molpeceres G."/>
            <person name="Ruiz-Duenas F.J."/>
            <person name="Serrano A."/>
            <person name="Henrissat B."/>
            <person name="Drula E."/>
            <person name="Hughes K.W."/>
            <person name="Mata J.L."/>
            <person name="Ishikawa N.K."/>
            <person name="Vargas-Isla R."/>
            <person name="Ushijima S."/>
            <person name="Smith C.A."/>
            <person name="Ahrendt S."/>
            <person name="Andreopoulos W."/>
            <person name="He G."/>
            <person name="Labutti K."/>
            <person name="Lipzen A."/>
            <person name="Ng V."/>
            <person name="Riley R."/>
            <person name="Sandor L."/>
            <person name="Barry K."/>
            <person name="Martinez A.T."/>
            <person name="Xiao Y."/>
            <person name="Gibbons J.G."/>
            <person name="Terashima K."/>
            <person name="Grigoriev I.V."/>
            <person name="Hibbett D.S."/>
        </authorList>
    </citation>
    <scope>NUCLEOTIDE SEQUENCE</scope>
    <source>
        <strain evidence="4">JLM2183</strain>
    </source>
</reference>
<dbReference type="Proteomes" id="UP001150266">
    <property type="component" value="Unassembled WGS sequence"/>
</dbReference>
<dbReference type="PANTHER" id="PTHR43037">
    <property type="entry name" value="UNNAMED PRODUCT-RELATED"/>
    <property type="match status" value="1"/>
</dbReference>
<keyword evidence="1 2" id="KW-0732">Signal</keyword>
<sequence>MLFSWCIATILVPILAQDAQMTLSRSQWTVELSREWDILGPFPIHAREQHFLEPSFPIDVKVPIDLNVSYPSSYADGGQVTWSKAQANKDSGVLEVLFPDSVRWKALRNTEGWAALQHHAVLKTSLTVYPATYSSSNSRPPHLRVQLVGASYFTITSSNSEKLPRWYAGNIYDMERALPRVVELPTEPALDQPTTYDIFVSGDYEIRLSGDPRVQRNSEIPVQTIKLEVEFDNDTEKVVREPIQDVIPDFVSGWPFGDAIGIGLRARDGWWSVQDARIVHHLKDYLSLNFPPTKFRLAPTQARILPLRIVQHKDLPPVFSSIDVTLNLQRENPSVYDRPLDTISLKVSLPAVHLSMWDEPSSVSLTPQINPVIKGSYFFGVTDSIPTNFLVVPPIVSGKGRAPLLALHGAGVDIFAPTPLESFWAQSLPRQKRSWVVIPSGRTSWGLDWHGPSAQDAWRVLDAVTAILQHSKSTIWGGNKWGIPSTTPGGKPKAIVMGHSNGGQGAWHIAERFPDRVLGVIPASAYIKSQSYVPWIMSRSAHFVDPFLEAILQTSLTPDDNDLFVGNLHGKDVLAIHGDDDENVPVWHTRELVGILRHLRGVGSNTSRVEYLEFLNQPHWFPSVLNNDLVQQFIDKLLNSVELNSTDSEAFSLTVALPAESGSMRGWHVEKLSIPGRLGRVYVSVIGRNENSSFSPTVRVETTNILEFSVDPKLFGVLERDTELWIDGKQVQLDTDILTAGKIAYFKAVEPRIWKLNPDSNTLQLSGRMQVILSSPNVADNSELLGPVPIVFVVPDQVVDSESGDAGMLSHPMSVALRLSHDLCLYHQLDSEIMVNSEVDVALSKPNSASALGRGNVVIVGNEAASGLQIALQSGKANFVIENSFIGVEEFAAKVHANKINPNEPRLQPRQGVLFLHPHPMNPFAKMILLQSTDSSGIGLERAMRLFPVRTGLPVPDWIIVGEEDGRGEGNVIAAGLWDSEWNWNRAMSWSSTI</sequence>
<feature type="signal peptide" evidence="2">
    <location>
        <begin position="1"/>
        <end position="16"/>
    </location>
</feature>
<dbReference type="EMBL" id="JAOTPV010000002">
    <property type="protein sequence ID" value="KAJ4488323.1"/>
    <property type="molecule type" value="Genomic_DNA"/>
</dbReference>
<dbReference type="InterPro" id="IPR029058">
    <property type="entry name" value="AB_hydrolase_fold"/>
</dbReference>
<organism evidence="4 5">
    <name type="scientific">Lentinula aciculospora</name>
    <dbReference type="NCBI Taxonomy" id="153920"/>
    <lineage>
        <taxon>Eukaryota</taxon>
        <taxon>Fungi</taxon>
        <taxon>Dikarya</taxon>
        <taxon>Basidiomycota</taxon>
        <taxon>Agaricomycotina</taxon>
        <taxon>Agaricomycetes</taxon>
        <taxon>Agaricomycetidae</taxon>
        <taxon>Agaricales</taxon>
        <taxon>Marasmiineae</taxon>
        <taxon>Omphalotaceae</taxon>
        <taxon>Lentinula</taxon>
    </lineage>
</organism>
<evidence type="ECO:0000256" key="1">
    <source>
        <dbReference type="ARBA" id="ARBA00022729"/>
    </source>
</evidence>
<keyword evidence="5" id="KW-1185">Reference proteome</keyword>
<evidence type="ECO:0000313" key="4">
    <source>
        <dbReference type="EMBL" id="KAJ4488323.1"/>
    </source>
</evidence>
<dbReference type="GO" id="GO:0006508">
    <property type="term" value="P:proteolysis"/>
    <property type="evidence" value="ECO:0007669"/>
    <property type="project" value="InterPro"/>
</dbReference>